<dbReference type="SMART" id="SM01086">
    <property type="entry name" value="ClpB_D2-small"/>
    <property type="match status" value="1"/>
</dbReference>
<dbReference type="STRING" id="1798373.A2154_03945"/>
<evidence type="ECO:0000256" key="2">
    <source>
        <dbReference type="ARBA" id="ARBA00022840"/>
    </source>
</evidence>
<dbReference type="InterPro" id="IPR050130">
    <property type="entry name" value="ClpA_ClpB"/>
</dbReference>
<dbReference type="PRINTS" id="PR00300">
    <property type="entry name" value="CLPPROTEASEA"/>
</dbReference>
<dbReference type="GO" id="GO:0005737">
    <property type="term" value="C:cytoplasm"/>
    <property type="evidence" value="ECO:0007669"/>
    <property type="project" value="TreeGrafter"/>
</dbReference>
<dbReference type="Proteomes" id="UP000176854">
    <property type="component" value="Unassembled WGS sequence"/>
</dbReference>
<evidence type="ECO:0000259" key="5">
    <source>
        <dbReference type="SMART" id="SM01086"/>
    </source>
</evidence>
<dbReference type="InterPro" id="IPR019489">
    <property type="entry name" value="Clp_ATPase_C"/>
</dbReference>
<dbReference type="SUPFAM" id="SSF52540">
    <property type="entry name" value="P-loop containing nucleoside triphosphate hydrolases"/>
    <property type="match status" value="1"/>
</dbReference>
<feature type="domain" description="Clp ATPase C-terminal" evidence="5">
    <location>
        <begin position="720"/>
        <end position="809"/>
    </location>
</feature>
<dbReference type="InterPro" id="IPR003959">
    <property type="entry name" value="ATPase_AAA_core"/>
</dbReference>
<evidence type="ECO:0000259" key="4">
    <source>
        <dbReference type="SMART" id="SM00382"/>
    </source>
</evidence>
<dbReference type="InterPro" id="IPR001270">
    <property type="entry name" value="ClpA/B"/>
</dbReference>
<keyword evidence="2" id="KW-0067">ATP-binding</keyword>
<sequence>MSIPESEVKARPEYSQPNTINVSVELENALTRAISQIPHVTPVLEPIDVIYEFLDDSGLGALAVNALCQKFGKLVHQVQTEMVKTKQNIPRIAADGVIVSNNQEVILSGSFLSVLENAHALSGENGVVDTGHFLAAAMVYDSYSEATLTAAGLSQPNDPKLADIIRNFTDNVRGRRIRQETAGGKIELRYDQLSPALDVKDVPERIVNLLEQARKGLYRELIVKNEWLQDTLSALGSHQLVALMTDYQEEAEMLVQELADQLTRDKKGIFPYASIIMPSNAALSEDLEGTIRESVSRARGGILVLPADSRLLDHRIIITAVSKHQLKVITYAKDKDWDQIKAPFARRVRVGELYLNPPNQDELLEMISSRKRTLETQLSLPNLKLIINKSALLEAVRLAIRYEGVLGVPATVGIIKIFEQAANNLKFAYSGIRGLQKKGVHKDRRIDPDDIFLAFENITGVEVHADNPERYLTMEGELRQRVVGQDEAIKAVSDAIRRAKSGLKDPKKPIGSFLFLGPSGVGKTELAVTLAEYLFGGEDQEIRIDMSEYSERHTVSRLFGAPPGYVGYEEGGQLTEAVRHKPYSVIDFDEIEKAHPDVWNTFYQVLDKGQMTDGKGRTVDFRNCVIVMTGNFGSEYYLILPALREDARAEVIETAKNILLSSPDSRQRQELLTALGTDVTPEIMKTAREFIEGNISQQLKQVFRPAFVNRFDAVIFFNSLTPPDVRKIVDIQERKLNKILAEIGLGISISDKVKDIWAQEGYSFDFGVRFLERVRDKLIKDPISVMLLKKKFKSGDTIIVEFEDGKIVFKKQ</sequence>
<dbReference type="PROSITE" id="PS00871">
    <property type="entry name" value="CLPAB_2"/>
    <property type="match status" value="1"/>
</dbReference>
<reference evidence="6 7" key="1">
    <citation type="journal article" date="2016" name="Nat. Commun.">
        <title>Thousands of microbial genomes shed light on interconnected biogeochemical processes in an aquifer system.</title>
        <authorList>
            <person name="Anantharaman K."/>
            <person name="Brown C.T."/>
            <person name="Hug L.A."/>
            <person name="Sharon I."/>
            <person name="Castelle C.J."/>
            <person name="Probst A.J."/>
            <person name="Thomas B.C."/>
            <person name="Singh A."/>
            <person name="Wilkins M.J."/>
            <person name="Karaoz U."/>
            <person name="Brodie E.L."/>
            <person name="Williams K.H."/>
            <person name="Hubbard S.S."/>
            <person name="Banfield J.F."/>
        </authorList>
    </citation>
    <scope>NUCLEOTIDE SEQUENCE [LARGE SCALE GENOMIC DNA]</scope>
</reference>
<evidence type="ECO:0000313" key="6">
    <source>
        <dbReference type="EMBL" id="OGG08734.1"/>
    </source>
</evidence>
<dbReference type="CDD" id="cd19499">
    <property type="entry name" value="RecA-like_ClpB_Hsp104-like"/>
    <property type="match status" value="1"/>
</dbReference>
<dbReference type="PANTHER" id="PTHR11638">
    <property type="entry name" value="ATP-DEPENDENT CLP PROTEASE"/>
    <property type="match status" value="1"/>
</dbReference>
<proteinExistence type="predicted"/>
<dbReference type="InterPro" id="IPR027417">
    <property type="entry name" value="P-loop_NTPase"/>
</dbReference>
<dbReference type="EMBL" id="MFJC01000049">
    <property type="protein sequence ID" value="OGG08734.1"/>
    <property type="molecule type" value="Genomic_DNA"/>
</dbReference>
<dbReference type="AlphaFoldDB" id="A0A1F5Z8T6"/>
<dbReference type="PANTHER" id="PTHR11638:SF18">
    <property type="entry name" value="HEAT SHOCK PROTEIN 104"/>
    <property type="match status" value="1"/>
</dbReference>
<dbReference type="Gene3D" id="3.40.50.300">
    <property type="entry name" value="P-loop containing nucleotide triphosphate hydrolases"/>
    <property type="match status" value="1"/>
</dbReference>
<evidence type="ECO:0000256" key="1">
    <source>
        <dbReference type="ARBA" id="ARBA00022741"/>
    </source>
</evidence>
<dbReference type="SMART" id="SM00382">
    <property type="entry name" value="AAA"/>
    <property type="match status" value="1"/>
</dbReference>
<keyword evidence="1" id="KW-0547">Nucleotide-binding</keyword>
<keyword evidence="3" id="KW-0143">Chaperone</keyword>
<gene>
    <name evidence="6" type="ORF">A2154_03945</name>
</gene>
<dbReference type="Pfam" id="PF10431">
    <property type="entry name" value="ClpB_D2-small"/>
    <property type="match status" value="1"/>
</dbReference>
<evidence type="ECO:0000313" key="7">
    <source>
        <dbReference type="Proteomes" id="UP000176854"/>
    </source>
</evidence>
<evidence type="ECO:0008006" key="8">
    <source>
        <dbReference type="Google" id="ProtNLM"/>
    </source>
</evidence>
<feature type="domain" description="AAA+ ATPase" evidence="4">
    <location>
        <begin position="509"/>
        <end position="659"/>
    </location>
</feature>
<dbReference type="GO" id="GO:0016887">
    <property type="term" value="F:ATP hydrolysis activity"/>
    <property type="evidence" value="ECO:0007669"/>
    <property type="project" value="InterPro"/>
</dbReference>
<comment type="caution">
    <text evidence="6">The sequence shown here is derived from an EMBL/GenBank/DDBJ whole genome shotgun (WGS) entry which is preliminary data.</text>
</comment>
<dbReference type="GO" id="GO:0005524">
    <property type="term" value="F:ATP binding"/>
    <property type="evidence" value="ECO:0007669"/>
    <property type="project" value="UniProtKB-KW"/>
</dbReference>
<organism evidence="6 7">
    <name type="scientific">Candidatus Gottesmanbacteria bacterium RBG_16_43_7</name>
    <dbReference type="NCBI Taxonomy" id="1798373"/>
    <lineage>
        <taxon>Bacteria</taxon>
        <taxon>Candidatus Gottesmaniibacteriota</taxon>
    </lineage>
</organism>
<dbReference type="Gene3D" id="1.10.8.60">
    <property type="match status" value="1"/>
</dbReference>
<dbReference type="Pfam" id="PF07724">
    <property type="entry name" value="AAA_2"/>
    <property type="match status" value="1"/>
</dbReference>
<dbReference type="InterPro" id="IPR028299">
    <property type="entry name" value="ClpA/B_CS2"/>
</dbReference>
<dbReference type="InterPro" id="IPR003593">
    <property type="entry name" value="AAA+_ATPase"/>
</dbReference>
<dbReference type="GO" id="GO:0034605">
    <property type="term" value="P:cellular response to heat"/>
    <property type="evidence" value="ECO:0007669"/>
    <property type="project" value="TreeGrafter"/>
</dbReference>
<protein>
    <recommendedName>
        <fullName evidence="8">Clp R domain-containing protein</fullName>
    </recommendedName>
</protein>
<accession>A0A1F5Z8T6</accession>
<evidence type="ECO:0000256" key="3">
    <source>
        <dbReference type="ARBA" id="ARBA00023186"/>
    </source>
</evidence>
<name>A0A1F5Z8T6_9BACT</name>